<keyword evidence="4" id="KW-0874">Quinone</keyword>
<protein>
    <recommendedName>
        <fullName evidence="15">Sulfide:quinone oxidoreductase, mitochondrial</fullName>
        <ecNumber evidence="14">1.8.5.8</ecNumber>
    </recommendedName>
    <alternativeName>
        <fullName evidence="16">Sulfide quinone oxidoreductase</fullName>
    </alternativeName>
</protein>
<evidence type="ECO:0000256" key="15">
    <source>
        <dbReference type="ARBA" id="ARBA00070160"/>
    </source>
</evidence>
<comment type="catalytic activity">
    <reaction evidence="11">
        <text>a quinone + hydrogen sulfide + glutathione + H(+) = S-sulfanylglutathione + a quinol</text>
        <dbReference type="Rhea" id="RHEA:55156"/>
        <dbReference type="ChEBI" id="CHEBI:15378"/>
        <dbReference type="ChEBI" id="CHEBI:24646"/>
        <dbReference type="ChEBI" id="CHEBI:29919"/>
        <dbReference type="ChEBI" id="CHEBI:57925"/>
        <dbReference type="ChEBI" id="CHEBI:58905"/>
        <dbReference type="ChEBI" id="CHEBI:132124"/>
        <dbReference type="EC" id="1.8.5.8"/>
    </reaction>
    <physiologicalReaction direction="left-to-right" evidence="11">
        <dbReference type="Rhea" id="RHEA:55157"/>
    </physiologicalReaction>
</comment>
<dbReference type="VEuPathDB" id="VectorBase:LDEU006303"/>
<evidence type="ECO:0000256" key="1">
    <source>
        <dbReference type="ARBA" id="ARBA00001974"/>
    </source>
</evidence>
<reference evidence="18 19" key="1">
    <citation type="journal article" date="2018" name="Gigascience">
        <title>Genomes of trombidid mites reveal novel predicted allergens and laterally-transferred genes associated with secondary metabolism.</title>
        <authorList>
            <person name="Dong X."/>
            <person name="Chaisiri K."/>
            <person name="Xia D."/>
            <person name="Armstrong S.D."/>
            <person name="Fang Y."/>
            <person name="Donnelly M.J."/>
            <person name="Kadowaki T."/>
            <person name="McGarry J.W."/>
            <person name="Darby A.C."/>
            <person name="Makepeace B.L."/>
        </authorList>
    </citation>
    <scope>NUCLEOTIDE SEQUENCE [LARGE SCALE GENOMIC DNA]</scope>
    <source>
        <strain evidence="18">UoL-UT</strain>
    </source>
</reference>
<dbReference type="GO" id="GO:0070221">
    <property type="term" value="P:sulfide oxidation, using sulfide:quinone oxidoreductase"/>
    <property type="evidence" value="ECO:0007669"/>
    <property type="project" value="TreeGrafter"/>
</dbReference>
<dbReference type="OrthoDB" id="5376590at2759"/>
<evidence type="ECO:0000256" key="13">
    <source>
        <dbReference type="ARBA" id="ARBA00060891"/>
    </source>
</evidence>
<comment type="similarity">
    <text evidence="13">Belongs to the SQRD family.</text>
</comment>
<comment type="caution">
    <text evidence="18">The sequence shown here is derived from an EMBL/GenBank/DDBJ whole genome shotgun (WGS) entry which is preliminary data.</text>
</comment>
<evidence type="ECO:0000256" key="7">
    <source>
        <dbReference type="ARBA" id="ARBA00023002"/>
    </source>
</evidence>
<dbReference type="PANTHER" id="PTHR10632">
    <property type="entry name" value="SULFIDE:QUINONE OXIDOREDUCTASE"/>
    <property type="match status" value="1"/>
</dbReference>
<proteinExistence type="inferred from homology"/>
<gene>
    <name evidence="18" type="ORF">B4U80_08175</name>
</gene>
<comment type="function">
    <text evidence="12">Catalyzes the oxidation of hydrogen sulfide with the help of a quinone, such as ubiquinone-10, giving rise to thiosulfate and ultimately to sulfane (molecular sulfur) atoms. Requires an additional electron acceptor; can use sulfite, sulfide or cyanide (in vitro). It is believed the in vivo electron acceptor is glutathione.</text>
</comment>
<dbReference type="Pfam" id="PF07992">
    <property type="entry name" value="Pyr_redox_2"/>
    <property type="match status" value="1"/>
</dbReference>
<keyword evidence="8" id="KW-0496">Mitochondrion</keyword>
<evidence type="ECO:0000256" key="14">
    <source>
        <dbReference type="ARBA" id="ARBA00066447"/>
    </source>
</evidence>
<evidence type="ECO:0000259" key="17">
    <source>
        <dbReference type="Pfam" id="PF07992"/>
    </source>
</evidence>
<dbReference type="STRING" id="299467.A0A443SDZ2"/>
<evidence type="ECO:0000256" key="12">
    <source>
        <dbReference type="ARBA" id="ARBA00059167"/>
    </source>
</evidence>
<evidence type="ECO:0000313" key="19">
    <source>
        <dbReference type="Proteomes" id="UP000288716"/>
    </source>
</evidence>
<keyword evidence="3" id="KW-0285">Flavoprotein</keyword>
<name>A0A443SDZ2_9ACAR</name>
<keyword evidence="5" id="KW-0274">FAD</keyword>
<dbReference type="InterPro" id="IPR015904">
    <property type="entry name" value="Sulphide_quinone_reductase"/>
</dbReference>
<dbReference type="InterPro" id="IPR036188">
    <property type="entry name" value="FAD/NAD-bd_sf"/>
</dbReference>
<evidence type="ECO:0000256" key="4">
    <source>
        <dbReference type="ARBA" id="ARBA00022719"/>
    </source>
</evidence>
<evidence type="ECO:0000256" key="10">
    <source>
        <dbReference type="ARBA" id="ARBA00052810"/>
    </source>
</evidence>
<keyword evidence="19" id="KW-1185">Reference proteome</keyword>
<evidence type="ECO:0000256" key="8">
    <source>
        <dbReference type="ARBA" id="ARBA00023128"/>
    </source>
</evidence>
<dbReference type="GO" id="GO:0071949">
    <property type="term" value="F:FAD binding"/>
    <property type="evidence" value="ECO:0007669"/>
    <property type="project" value="TreeGrafter"/>
</dbReference>
<comment type="subcellular location">
    <subcellularLocation>
        <location evidence="2">Mitochondrion</location>
    </subcellularLocation>
</comment>
<keyword evidence="7" id="KW-0560">Oxidoreductase</keyword>
<dbReference type="GO" id="GO:0048038">
    <property type="term" value="F:quinone binding"/>
    <property type="evidence" value="ECO:0007669"/>
    <property type="project" value="UniProtKB-KW"/>
</dbReference>
<evidence type="ECO:0000256" key="5">
    <source>
        <dbReference type="ARBA" id="ARBA00022827"/>
    </source>
</evidence>
<dbReference type="GO" id="GO:0106436">
    <property type="term" value="F:glutathione-dependent sulfide quinone oxidoreductase activity"/>
    <property type="evidence" value="ECO:0007669"/>
    <property type="project" value="UniProtKB-EC"/>
</dbReference>
<organism evidence="18 19">
    <name type="scientific">Leptotrombidium deliense</name>
    <dbReference type="NCBI Taxonomy" id="299467"/>
    <lineage>
        <taxon>Eukaryota</taxon>
        <taxon>Metazoa</taxon>
        <taxon>Ecdysozoa</taxon>
        <taxon>Arthropoda</taxon>
        <taxon>Chelicerata</taxon>
        <taxon>Arachnida</taxon>
        <taxon>Acari</taxon>
        <taxon>Acariformes</taxon>
        <taxon>Trombidiformes</taxon>
        <taxon>Prostigmata</taxon>
        <taxon>Anystina</taxon>
        <taxon>Parasitengona</taxon>
        <taxon>Trombiculoidea</taxon>
        <taxon>Trombiculidae</taxon>
        <taxon>Leptotrombidium</taxon>
    </lineage>
</organism>
<evidence type="ECO:0000256" key="3">
    <source>
        <dbReference type="ARBA" id="ARBA00022630"/>
    </source>
</evidence>
<evidence type="ECO:0000256" key="16">
    <source>
        <dbReference type="ARBA" id="ARBA00082958"/>
    </source>
</evidence>
<comment type="catalytic activity">
    <reaction evidence="9">
        <text>ubiquinone-10 + hydrogen sulfide + sulfite + 2 H(+) = ubiquinol-10 + thiosulfate</text>
        <dbReference type="Rhea" id="RHEA:38359"/>
        <dbReference type="ChEBI" id="CHEBI:15378"/>
        <dbReference type="ChEBI" id="CHEBI:17359"/>
        <dbReference type="ChEBI" id="CHEBI:29919"/>
        <dbReference type="ChEBI" id="CHEBI:33542"/>
        <dbReference type="ChEBI" id="CHEBI:46245"/>
        <dbReference type="ChEBI" id="CHEBI:64183"/>
    </reaction>
    <physiologicalReaction direction="left-to-right" evidence="9">
        <dbReference type="Rhea" id="RHEA:38360"/>
    </physiologicalReaction>
</comment>
<dbReference type="InterPro" id="IPR023753">
    <property type="entry name" value="FAD/NAD-binding_dom"/>
</dbReference>
<dbReference type="SUPFAM" id="SSF51905">
    <property type="entry name" value="FAD/NAD(P)-binding domain"/>
    <property type="match status" value="2"/>
</dbReference>
<dbReference type="Gene3D" id="3.50.50.60">
    <property type="entry name" value="FAD/NAD(P)-binding domain"/>
    <property type="match status" value="2"/>
</dbReference>
<evidence type="ECO:0000313" key="18">
    <source>
        <dbReference type="EMBL" id="RWS25735.1"/>
    </source>
</evidence>
<sequence>MILNKQLSHVLLNVRHSVRHKSSQSFKLVIAGGGTAGLSVANQFSKILGKGNIAVIEPSDVHYYQPMWTFVGGGIKSVNDSRRPLSELISPECTVIRNKVAQFNPKENEVKLEDKSTINYEYLVVALGINMDLNKVKGLKEALKTEGVCSNYMVDTVGKTWESIQNFKGGNAIFTFPNTPIKCAGAPQKIMYLADDYFRKVLRHNKRDKAKIMFNSALGVIFAVPKYASTLNEIVKKRNIELNFKHNLIEIKPEKKEAIFEKLENGEKVSFQYDLLHVTPPQRPSEILSPLADAAGFVDVNKETLQHQKYKNVFSLGDCSNAPKSRTAAAVAAESGVVVENLNACMNKKEMKEKYNGYTSCPLITSYNTVVLAEFDYNLKPLETFPINQGIERKSMFWMTKDVIPFIYWNLMARGRWRGPKVFRKLMRLGRSE</sequence>
<comment type="catalytic activity">
    <reaction evidence="10">
        <text>ubiquinone-10 + hydrogen sulfide + glutathione + H(+) = S-sulfanylglutathione + ubiquinol-10</text>
        <dbReference type="Rhea" id="RHEA:62608"/>
        <dbReference type="ChEBI" id="CHEBI:15378"/>
        <dbReference type="ChEBI" id="CHEBI:29919"/>
        <dbReference type="ChEBI" id="CHEBI:46245"/>
        <dbReference type="ChEBI" id="CHEBI:57925"/>
        <dbReference type="ChEBI" id="CHEBI:58905"/>
        <dbReference type="ChEBI" id="CHEBI:64183"/>
    </reaction>
    <physiologicalReaction direction="left-to-right" evidence="10">
        <dbReference type="Rhea" id="RHEA:62609"/>
    </physiologicalReaction>
</comment>
<accession>A0A443SDZ2</accession>
<evidence type="ECO:0000256" key="6">
    <source>
        <dbReference type="ARBA" id="ARBA00022946"/>
    </source>
</evidence>
<evidence type="ECO:0000256" key="2">
    <source>
        <dbReference type="ARBA" id="ARBA00004173"/>
    </source>
</evidence>
<dbReference type="PANTHER" id="PTHR10632:SF2">
    <property type="entry name" value="SULFIDE:QUINONE OXIDOREDUCTASE, MITOCHONDRIAL"/>
    <property type="match status" value="1"/>
</dbReference>
<dbReference type="GO" id="GO:0005739">
    <property type="term" value="C:mitochondrion"/>
    <property type="evidence" value="ECO:0007669"/>
    <property type="project" value="UniProtKB-SubCell"/>
</dbReference>
<comment type="cofactor">
    <cofactor evidence="1">
        <name>FAD</name>
        <dbReference type="ChEBI" id="CHEBI:57692"/>
    </cofactor>
</comment>
<dbReference type="GO" id="GO:0070224">
    <property type="term" value="F:sulfide:quinone oxidoreductase activity"/>
    <property type="evidence" value="ECO:0007669"/>
    <property type="project" value="TreeGrafter"/>
</dbReference>
<evidence type="ECO:0000256" key="9">
    <source>
        <dbReference type="ARBA" id="ARBA00051038"/>
    </source>
</evidence>
<evidence type="ECO:0000256" key="11">
    <source>
        <dbReference type="ARBA" id="ARBA00052986"/>
    </source>
</evidence>
<dbReference type="EC" id="1.8.5.8" evidence="14"/>
<dbReference type="FunFam" id="3.50.50.60:FF:000034">
    <property type="entry name" value="sulfide:quinone oxidoreductase, mitochondrial"/>
    <property type="match status" value="1"/>
</dbReference>
<dbReference type="AlphaFoldDB" id="A0A443SDZ2"/>
<dbReference type="EMBL" id="NCKV01003425">
    <property type="protein sequence ID" value="RWS25735.1"/>
    <property type="molecule type" value="Genomic_DNA"/>
</dbReference>
<dbReference type="Proteomes" id="UP000288716">
    <property type="component" value="Unassembled WGS sequence"/>
</dbReference>
<feature type="domain" description="FAD/NAD(P)-binding" evidence="17">
    <location>
        <begin position="26"/>
        <end position="141"/>
    </location>
</feature>
<keyword evidence="6" id="KW-0809">Transit peptide</keyword>